<organism evidence="2 3">
    <name type="scientific">Methylobacterium soli</name>
    <dbReference type="NCBI Taxonomy" id="553447"/>
    <lineage>
        <taxon>Bacteria</taxon>
        <taxon>Pseudomonadati</taxon>
        <taxon>Pseudomonadota</taxon>
        <taxon>Alphaproteobacteria</taxon>
        <taxon>Hyphomicrobiales</taxon>
        <taxon>Methylobacteriaceae</taxon>
        <taxon>Methylobacterium</taxon>
    </lineage>
</organism>
<evidence type="ECO:0000313" key="2">
    <source>
        <dbReference type="EMBL" id="KAB1072694.1"/>
    </source>
</evidence>
<accession>A0A6L3SSZ4</accession>
<dbReference type="RefSeq" id="WP_151004504.1">
    <property type="nucleotide sequence ID" value="NZ_BPQY01000531.1"/>
</dbReference>
<keyword evidence="3" id="KW-1185">Reference proteome</keyword>
<proteinExistence type="predicted"/>
<comment type="caution">
    <text evidence="2">The sequence shown here is derived from an EMBL/GenBank/DDBJ whole genome shotgun (WGS) entry which is preliminary data.</text>
</comment>
<gene>
    <name evidence="2" type="ORF">F6X53_27815</name>
</gene>
<protein>
    <recommendedName>
        <fullName evidence="1">DUF6894 domain-containing protein</fullName>
    </recommendedName>
</protein>
<dbReference type="EMBL" id="VZZK01000047">
    <property type="protein sequence ID" value="KAB1072694.1"/>
    <property type="molecule type" value="Genomic_DNA"/>
</dbReference>
<dbReference type="Pfam" id="PF21834">
    <property type="entry name" value="DUF6894"/>
    <property type="match status" value="1"/>
</dbReference>
<dbReference type="OrthoDB" id="8242967at2"/>
<dbReference type="AlphaFoldDB" id="A0A6L3SSZ4"/>
<dbReference type="Proteomes" id="UP000474159">
    <property type="component" value="Unassembled WGS sequence"/>
</dbReference>
<evidence type="ECO:0000313" key="3">
    <source>
        <dbReference type="Proteomes" id="UP000474159"/>
    </source>
</evidence>
<name>A0A6L3SSZ4_9HYPH</name>
<dbReference type="InterPro" id="IPR054189">
    <property type="entry name" value="DUF6894"/>
</dbReference>
<reference evidence="2 3" key="1">
    <citation type="submission" date="2019-09" db="EMBL/GenBank/DDBJ databases">
        <title>YIM 48816 draft genome.</title>
        <authorList>
            <person name="Jiang L."/>
        </authorList>
    </citation>
    <scope>NUCLEOTIDE SEQUENCE [LARGE SCALE GENOMIC DNA]</scope>
    <source>
        <strain evidence="2 3">YIM 48816</strain>
    </source>
</reference>
<feature type="domain" description="DUF6894" evidence="1">
    <location>
        <begin position="3"/>
        <end position="69"/>
    </location>
</feature>
<evidence type="ECO:0000259" key="1">
    <source>
        <dbReference type="Pfam" id="PF21834"/>
    </source>
</evidence>
<sequence length="79" mass="8900">MPRYFFDVQNGRDTRDHVGTECATLEEACQHAKEVLPEITSHELPRGGDRQAFTLLVRNEQGHPVYSAALMFVGLVLTE</sequence>